<dbReference type="InterPro" id="IPR017390">
    <property type="entry name" value="Ubiquitinyl_hydrolase_UCH37"/>
</dbReference>
<dbReference type="GO" id="GO:0005737">
    <property type="term" value="C:cytoplasm"/>
    <property type="evidence" value="ECO:0007669"/>
    <property type="project" value="TreeGrafter"/>
</dbReference>
<keyword evidence="6 7" id="KW-0788">Thiol protease</keyword>
<keyword evidence="4 7" id="KW-0833">Ubl conjugation pathway</keyword>
<keyword evidence="15" id="KW-1185">Reference proteome</keyword>
<dbReference type="Proteomes" id="UP000188320">
    <property type="component" value="Unassembled WGS sequence"/>
</dbReference>
<comment type="catalytic activity">
    <reaction evidence="1 7 10 11">
        <text>Thiol-dependent hydrolysis of ester, thioester, amide, peptide and isopeptide bonds formed by the C-terminal Gly of ubiquitin (a 76-residue protein attached to proteins as an intracellular targeting signal).</text>
        <dbReference type="EC" id="3.4.19.12"/>
    </reaction>
</comment>
<accession>A0A1R1PYJ3</accession>
<name>A0A1R1PYJ3_ZANCU</name>
<evidence type="ECO:0000259" key="13">
    <source>
        <dbReference type="PROSITE" id="PS52048"/>
    </source>
</evidence>
<evidence type="ECO:0000256" key="1">
    <source>
        <dbReference type="ARBA" id="ARBA00000707"/>
    </source>
</evidence>
<evidence type="ECO:0000256" key="10">
    <source>
        <dbReference type="PROSITE-ProRule" id="PRU01393"/>
    </source>
</evidence>
<dbReference type="EMBL" id="LSSK01000024">
    <property type="protein sequence ID" value="OMH86011.1"/>
    <property type="molecule type" value="Genomic_DNA"/>
</dbReference>
<comment type="caution">
    <text evidence="14">The sequence shown here is derived from an EMBL/GenBank/DDBJ whole genome shotgun (WGS) entry which is preliminary data.</text>
</comment>
<dbReference type="InterPro" id="IPR036959">
    <property type="entry name" value="Peptidase_C12_UCH_sf"/>
</dbReference>
<dbReference type="GO" id="GO:0004843">
    <property type="term" value="F:cysteine-type deubiquitinase activity"/>
    <property type="evidence" value="ECO:0007669"/>
    <property type="project" value="UniProtKB-UniRule"/>
</dbReference>
<evidence type="ECO:0000256" key="4">
    <source>
        <dbReference type="ARBA" id="ARBA00022786"/>
    </source>
</evidence>
<comment type="similarity">
    <text evidence="2 7 10 11">Belongs to the peptidase C12 family.</text>
</comment>
<dbReference type="PIRSF" id="PIRSF038120">
    <property type="entry name" value="Ubiquitinyl_hydrolase_UCH37"/>
    <property type="match status" value="1"/>
</dbReference>
<keyword evidence="12" id="KW-0175">Coiled coil</keyword>
<dbReference type="PRINTS" id="PR00707">
    <property type="entry name" value="UBCTHYDRLASE"/>
</dbReference>
<dbReference type="Gene3D" id="3.40.532.10">
    <property type="entry name" value="Peptidase C12, ubiquitin carboxyl-terminal hydrolase"/>
    <property type="match status" value="1"/>
</dbReference>
<reference evidence="15" key="1">
    <citation type="submission" date="2017-01" db="EMBL/GenBank/DDBJ databases">
        <authorList>
            <person name="Wang Y."/>
            <person name="White M."/>
            <person name="Kvist S."/>
            <person name="Moncalvo J.-M."/>
        </authorList>
    </citation>
    <scope>NUCLEOTIDE SEQUENCE [LARGE SCALE GENOMIC DNA]</scope>
    <source>
        <strain evidence="15">COL-18-3</strain>
    </source>
</reference>
<dbReference type="EC" id="3.4.19.12" evidence="7 11"/>
<feature type="domain" description="UCH catalytic" evidence="13">
    <location>
        <begin position="1"/>
        <end position="215"/>
    </location>
</feature>
<dbReference type="Gene3D" id="1.20.58.860">
    <property type="match status" value="1"/>
</dbReference>
<protein>
    <recommendedName>
        <fullName evidence="7 11">Ubiquitin carboxyl-terminal hydrolase</fullName>
        <ecNumber evidence="7 11">3.4.19.12</ecNumber>
    </recommendedName>
</protein>
<dbReference type="AlphaFoldDB" id="A0A1R1PYJ3"/>
<dbReference type="SUPFAM" id="SSF54001">
    <property type="entry name" value="Cysteine proteinases"/>
    <property type="match status" value="1"/>
</dbReference>
<dbReference type="PROSITE" id="PS52049">
    <property type="entry name" value="ULD"/>
    <property type="match status" value="1"/>
</dbReference>
<dbReference type="PANTHER" id="PTHR10589:SF16">
    <property type="entry name" value="UBIQUITIN CARBOXYL-TERMINAL HYDROLASE ISOZYME L5"/>
    <property type="match status" value="1"/>
</dbReference>
<feature type="coiled-coil region" evidence="12">
    <location>
        <begin position="218"/>
        <end position="245"/>
    </location>
</feature>
<evidence type="ECO:0000256" key="5">
    <source>
        <dbReference type="ARBA" id="ARBA00022801"/>
    </source>
</evidence>
<dbReference type="Pfam" id="PF18031">
    <property type="entry name" value="UCH_C"/>
    <property type="match status" value="1"/>
</dbReference>
<keyword evidence="3 7" id="KW-0645">Protease</keyword>
<keyword evidence="5 7" id="KW-0378">Hydrolase</keyword>
<evidence type="ECO:0000313" key="14">
    <source>
        <dbReference type="EMBL" id="OMH86011.1"/>
    </source>
</evidence>
<evidence type="ECO:0000313" key="15">
    <source>
        <dbReference type="Proteomes" id="UP000188320"/>
    </source>
</evidence>
<evidence type="ECO:0000256" key="2">
    <source>
        <dbReference type="ARBA" id="ARBA00009326"/>
    </source>
</evidence>
<dbReference type="PANTHER" id="PTHR10589">
    <property type="entry name" value="UBIQUITIN CARBOXYL-TERMINAL HYDROLASE"/>
    <property type="match status" value="1"/>
</dbReference>
<evidence type="ECO:0000256" key="9">
    <source>
        <dbReference type="PIRSR" id="PIRSR038120-2"/>
    </source>
</evidence>
<proteinExistence type="inferred from homology"/>
<dbReference type="PROSITE" id="PS52048">
    <property type="entry name" value="UCH_DOMAIN"/>
    <property type="match status" value="1"/>
</dbReference>
<evidence type="ECO:0000256" key="6">
    <source>
        <dbReference type="ARBA" id="ARBA00022807"/>
    </source>
</evidence>
<evidence type="ECO:0000256" key="12">
    <source>
        <dbReference type="SAM" id="Coils"/>
    </source>
</evidence>
<dbReference type="InterPro" id="IPR041507">
    <property type="entry name" value="UCH_C"/>
</dbReference>
<sequence>MGVKDVQVEEIWSMDSDIKAHEDVYGLVFLFKWENTQENKDEKDQQQDETLQRKQKEDLNTTQGVFFAQQIVPNACATQAILSILLNNKAVDIGEQLGEFKAFTTDLPPDMRGLALSNSEMIKKVHNSFGKQHMLIQDDPSGDKDADSFHFVAYVPIKDSVYELDGLKPGPIFVDKINQPNDKTSWIDAAVEEIRRRMESFQGEEIRFNLMAVVKDKRVMYKEKIGQLEKQLESAQAENIDNADQSTPATLLIHQELDELKRELVYENEKFDTYHIENARRKHNFFPLAFNLLKAMASKGVLEEAMNKAKK</sequence>
<evidence type="ECO:0000256" key="11">
    <source>
        <dbReference type="RuleBase" id="RU361215"/>
    </source>
</evidence>
<gene>
    <name evidence="14" type="ORF">AX774_g430</name>
</gene>
<dbReference type="InterPro" id="IPR038765">
    <property type="entry name" value="Papain-like_cys_pep_sf"/>
</dbReference>
<evidence type="ECO:0000256" key="8">
    <source>
        <dbReference type="PIRSR" id="PIRSR038120-1"/>
    </source>
</evidence>
<organism evidence="14 15">
    <name type="scientific">Zancudomyces culisetae</name>
    <name type="common">Gut fungus</name>
    <name type="synonym">Smittium culisetae</name>
    <dbReference type="NCBI Taxonomy" id="1213189"/>
    <lineage>
        <taxon>Eukaryota</taxon>
        <taxon>Fungi</taxon>
        <taxon>Fungi incertae sedis</taxon>
        <taxon>Zoopagomycota</taxon>
        <taxon>Kickxellomycotina</taxon>
        <taxon>Harpellomycetes</taxon>
        <taxon>Harpellales</taxon>
        <taxon>Legeriomycetaceae</taxon>
        <taxon>Zancudomyces</taxon>
    </lineage>
</organism>
<feature type="site" description="Transition state stabilizer" evidence="10">
    <location>
        <position position="70"/>
    </location>
</feature>
<dbReference type="GO" id="GO:0006511">
    <property type="term" value="P:ubiquitin-dependent protein catabolic process"/>
    <property type="evidence" value="ECO:0007669"/>
    <property type="project" value="UniProtKB-UniRule"/>
</dbReference>
<dbReference type="Pfam" id="PF01088">
    <property type="entry name" value="Peptidase_C12"/>
    <property type="match status" value="1"/>
</dbReference>
<evidence type="ECO:0000256" key="7">
    <source>
        <dbReference type="PIRNR" id="PIRNR038120"/>
    </source>
</evidence>
<feature type="active site" description="Proton donor" evidence="8 10">
    <location>
        <position position="150"/>
    </location>
</feature>
<dbReference type="OrthoDB" id="1924260at2759"/>
<feature type="site" description="Important for enzyme activity" evidence="9 10">
    <location>
        <position position="165"/>
    </location>
</feature>
<evidence type="ECO:0000256" key="3">
    <source>
        <dbReference type="ARBA" id="ARBA00022670"/>
    </source>
</evidence>
<dbReference type="GO" id="GO:0016579">
    <property type="term" value="P:protein deubiquitination"/>
    <property type="evidence" value="ECO:0007669"/>
    <property type="project" value="InterPro"/>
</dbReference>
<dbReference type="InterPro" id="IPR001578">
    <property type="entry name" value="Peptidase_C12_UCH"/>
</dbReference>
<feature type="active site" description="Nucleophile" evidence="8 10">
    <location>
        <position position="76"/>
    </location>
</feature>